<dbReference type="InterPro" id="IPR000212">
    <property type="entry name" value="DNA_helicase_UvrD/REP"/>
</dbReference>
<gene>
    <name evidence="1" type="ORF">CLV30_101451</name>
</gene>
<dbReference type="GO" id="GO:0003677">
    <property type="term" value="F:DNA binding"/>
    <property type="evidence" value="ECO:0007669"/>
    <property type="project" value="InterPro"/>
</dbReference>
<proteinExistence type="predicted"/>
<dbReference type="SUPFAM" id="SSF52540">
    <property type="entry name" value="P-loop containing nucleoside triphosphate hydrolases"/>
    <property type="match status" value="1"/>
</dbReference>
<name>A0A2P8EG84_9ACTN</name>
<dbReference type="InterPro" id="IPR027417">
    <property type="entry name" value="P-loop_NTPase"/>
</dbReference>
<dbReference type="RefSeq" id="WP_106535521.1">
    <property type="nucleotide sequence ID" value="NZ_ML142897.1"/>
</dbReference>
<dbReference type="EMBL" id="PYGE01000001">
    <property type="protein sequence ID" value="PSL08479.1"/>
    <property type="molecule type" value="Genomic_DNA"/>
</dbReference>
<dbReference type="OrthoDB" id="9787585at2"/>
<dbReference type="Pfam" id="PF13245">
    <property type="entry name" value="AAA_19"/>
    <property type="match status" value="1"/>
</dbReference>
<dbReference type="GO" id="GO:0000725">
    <property type="term" value="P:recombinational repair"/>
    <property type="evidence" value="ECO:0007669"/>
    <property type="project" value="TreeGrafter"/>
</dbReference>
<comment type="caution">
    <text evidence="1">The sequence shown here is derived from an EMBL/GenBank/DDBJ whole genome shotgun (WGS) entry which is preliminary data.</text>
</comment>
<dbReference type="PANTHER" id="PTHR11070:SF45">
    <property type="entry name" value="DNA 3'-5' HELICASE"/>
    <property type="match status" value="1"/>
</dbReference>
<dbReference type="AlphaFoldDB" id="A0A2P8EG84"/>
<dbReference type="PANTHER" id="PTHR11070">
    <property type="entry name" value="UVRD / RECB / PCRA DNA HELICASE FAMILY MEMBER"/>
    <property type="match status" value="1"/>
</dbReference>
<keyword evidence="1" id="KW-0547">Nucleotide-binding</keyword>
<dbReference type="Gene3D" id="3.40.50.300">
    <property type="entry name" value="P-loop containing nucleotide triphosphate hydrolases"/>
    <property type="match status" value="2"/>
</dbReference>
<keyword evidence="1" id="KW-0347">Helicase</keyword>
<evidence type="ECO:0000313" key="1">
    <source>
        <dbReference type="EMBL" id="PSL08479.1"/>
    </source>
</evidence>
<keyword evidence="1" id="KW-0067">ATP-binding</keyword>
<protein>
    <submittedName>
        <fullName evidence="1">UvrD-like helicase family protein</fullName>
    </submittedName>
</protein>
<keyword evidence="2" id="KW-1185">Reference proteome</keyword>
<keyword evidence="1" id="KW-0378">Hydrolase</keyword>
<reference evidence="1 2" key="1">
    <citation type="submission" date="2018-03" db="EMBL/GenBank/DDBJ databases">
        <title>Genomic Encyclopedia of Archaeal and Bacterial Type Strains, Phase II (KMG-II): from individual species to whole genera.</title>
        <authorList>
            <person name="Goeker M."/>
        </authorList>
    </citation>
    <scope>NUCLEOTIDE SEQUENCE [LARGE SCALE GENOMIC DNA]</scope>
    <source>
        <strain evidence="1 2">DSM 45211</strain>
    </source>
</reference>
<dbReference type="GO" id="GO:0005829">
    <property type="term" value="C:cytosol"/>
    <property type="evidence" value="ECO:0007669"/>
    <property type="project" value="TreeGrafter"/>
</dbReference>
<accession>A0A2P8EG84</accession>
<evidence type="ECO:0000313" key="2">
    <source>
        <dbReference type="Proteomes" id="UP000243528"/>
    </source>
</evidence>
<dbReference type="Proteomes" id="UP000243528">
    <property type="component" value="Unassembled WGS sequence"/>
</dbReference>
<organism evidence="1 2">
    <name type="scientific">Haloactinopolyspora alba</name>
    <dbReference type="NCBI Taxonomy" id="648780"/>
    <lineage>
        <taxon>Bacteria</taxon>
        <taxon>Bacillati</taxon>
        <taxon>Actinomycetota</taxon>
        <taxon>Actinomycetes</taxon>
        <taxon>Jiangellales</taxon>
        <taxon>Jiangellaceae</taxon>
        <taxon>Haloactinopolyspora</taxon>
    </lineage>
</organism>
<dbReference type="GO" id="GO:0005524">
    <property type="term" value="F:ATP binding"/>
    <property type="evidence" value="ECO:0007669"/>
    <property type="project" value="InterPro"/>
</dbReference>
<sequence>MADHPDHPDLATEQRHLDRVCRAVTEADADAPTPPDSSPLLFGRVEFAADTNQPDSAHTIYVGRRHVTDDDGTVLAHAWYEPTAAPFYERPSSVRRRVLVQHDRRLSAVHDEPTGEPTDGAAPEHVLGPAAHAQLERFRDGILHPATATLSRQQYDAVTRPAAGVLVVAGGPGTGKTQVGLHRAAWLAHTDPGTTVTIVVPTAALRTYTRAVLPALDADSVTSGTTRDAPAGHLIVDEAHDLDRAQLDELATTHRSVTLLVDPGRAAKPAAWSDVDLDLTHIQLTTSYRVPRPLRDTVAATLARTDDDVTPPVTVRSGLGGPLVQHDDADEVAGDALHAGTAAASTDFRVGVVVASSMLEPTLRLATDTERPVGDARDGDLTHPVTVLTPDDAAGLEFDAVALVSPDAIAAEHGARGLYTAVSRCTQTLAIFHSEPLPAGLDHLATPARPAPEPDADLHTLVDALGEDDRVIVEALVRRLLST</sequence>
<dbReference type="GO" id="GO:0043138">
    <property type="term" value="F:3'-5' DNA helicase activity"/>
    <property type="evidence" value="ECO:0007669"/>
    <property type="project" value="TreeGrafter"/>
</dbReference>